<evidence type="ECO:0000256" key="8">
    <source>
        <dbReference type="ARBA" id="ARBA00050488"/>
    </source>
</evidence>
<comment type="pathway">
    <text evidence="1 10">Purine metabolism; IMP biosynthesis via de novo pathway; IMP from 5-formamido-1-(5-phospho-D-ribosyl)imidazole-4-carboxamide: step 1/1.</text>
</comment>
<evidence type="ECO:0000256" key="10">
    <source>
        <dbReference type="HAMAP-Rule" id="MF_00139"/>
    </source>
</evidence>
<dbReference type="EC" id="2.1.2.3" evidence="10"/>
<dbReference type="PIRSF" id="PIRSF000414">
    <property type="entry name" value="AICARFT_IMPCHas"/>
    <property type="match status" value="1"/>
</dbReference>
<comment type="catalytic activity">
    <reaction evidence="9 10">
        <text>IMP + H2O = 5-formamido-1-(5-phospho-D-ribosyl)imidazole-4-carboxamide</text>
        <dbReference type="Rhea" id="RHEA:18445"/>
        <dbReference type="ChEBI" id="CHEBI:15377"/>
        <dbReference type="ChEBI" id="CHEBI:58053"/>
        <dbReference type="ChEBI" id="CHEBI:58467"/>
        <dbReference type="EC" id="3.5.4.10"/>
    </reaction>
</comment>
<dbReference type="Proteomes" id="UP000279029">
    <property type="component" value="Chromosome"/>
</dbReference>
<dbReference type="Gene3D" id="3.40.50.1380">
    <property type="entry name" value="Methylglyoxal synthase-like domain"/>
    <property type="match status" value="1"/>
</dbReference>
<dbReference type="FunFam" id="3.40.140.20:FF:000001">
    <property type="entry name" value="Bifunctional purine biosynthesis protein PurH"/>
    <property type="match status" value="1"/>
</dbReference>
<dbReference type="PANTHER" id="PTHR11692:SF0">
    <property type="entry name" value="BIFUNCTIONAL PURINE BIOSYNTHESIS PROTEIN ATIC"/>
    <property type="match status" value="1"/>
</dbReference>
<dbReference type="Pfam" id="PF01808">
    <property type="entry name" value="AICARFT_IMPCHas"/>
    <property type="match status" value="1"/>
</dbReference>
<dbReference type="Gene3D" id="3.40.140.20">
    <property type="match status" value="2"/>
</dbReference>
<dbReference type="InterPro" id="IPR002695">
    <property type="entry name" value="PurH-like"/>
</dbReference>
<keyword evidence="6 10" id="KW-0378">Hydrolase</keyword>
<dbReference type="GO" id="GO:0003937">
    <property type="term" value="F:IMP cyclohydrolase activity"/>
    <property type="evidence" value="ECO:0007669"/>
    <property type="project" value="UniProtKB-UniRule"/>
</dbReference>
<dbReference type="GO" id="GO:0006189">
    <property type="term" value="P:'de novo' IMP biosynthetic process"/>
    <property type="evidence" value="ECO:0007669"/>
    <property type="project" value="UniProtKB-UniRule"/>
</dbReference>
<dbReference type="Pfam" id="PF02142">
    <property type="entry name" value="MGS"/>
    <property type="match status" value="1"/>
</dbReference>
<dbReference type="AlphaFoldDB" id="A0A3P7RUQ1"/>
<dbReference type="HAMAP" id="MF_00139">
    <property type="entry name" value="PurH"/>
    <property type="match status" value="1"/>
</dbReference>
<evidence type="ECO:0000256" key="3">
    <source>
        <dbReference type="ARBA" id="ARBA00007667"/>
    </source>
</evidence>
<dbReference type="PANTHER" id="PTHR11692">
    <property type="entry name" value="BIFUNCTIONAL PURINE BIOSYNTHESIS PROTEIN PURH"/>
    <property type="match status" value="1"/>
</dbReference>
<dbReference type="SUPFAM" id="SSF52335">
    <property type="entry name" value="Methylglyoxal synthase-like"/>
    <property type="match status" value="1"/>
</dbReference>
<dbReference type="InterPro" id="IPR011607">
    <property type="entry name" value="MGS-like_dom"/>
</dbReference>
<keyword evidence="4 10" id="KW-0808">Transferase</keyword>
<organism evidence="12 13">
    <name type="scientific">Petrocella atlantisensis</name>
    <dbReference type="NCBI Taxonomy" id="2173034"/>
    <lineage>
        <taxon>Bacteria</taxon>
        <taxon>Bacillati</taxon>
        <taxon>Bacillota</taxon>
        <taxon>Clostridia</taxon>
        <taxon>Lachnospirales</taxon>
        <taxon>Vallitaleaceae</taxon>
        <taxon>Petrocella</taxon>
    </lineage>
</organism>
<comment type="catalytic activity">
    <reaction evidence="8 10">
        <text>(6R)-10-formyltetrahydrofolate + 5-amino-1-(5-phospho-beta-D-ribosyl)imidazole-4-carboxamide = 5-formamido-1-(5-phospho-D-ribosyl)imidazole-4-carboxamide + (6S)-5,6,7,8-tetrahydrofolate</text>
        <dbReference type="Rhea" id="RHEA:22192"/>
        <dbReference type="ChEBI" id="CHEBI:57453"/>
        <dbReference type="ChEBI" id="CHEBI:58467"/>
        <dbReference type="ChEBI" id="CHEBI:58475"/>
        <dbReference type="ChEBI" id="CHEBI:195366"/>
        <dbReference type="EC" id="2.1.2.3"/>
    </reaction>
</comment>
<proteinExistence type="inferred from homology"/>
<dbReference type="UniPathway" id="UPA00074">
    <property type="reaction ID" value="UER00133"/>
</dbReference>
<evidence type="ECO:0000256" key="5">
    <source>
        <dbReference type="ARBA" id="ARBA00022755"/>
    </source>
</evidence>
<evidence type="ECO:0000256" key="9">
    <source>
        <dbReference type="ARBA" id="ARBA00050687"/>
    </source>
</evidence>
<dbReference type="FunFam" id="3.40.140.20:FF:000002">
    <property type="entry name" value="Bifunctional purine biosynthesis protein PurH"/>
    <property type="match status" value="1"/>
</dbReference>
<dbReference type="SMART" id="SM00851">
    <property type="entry name" value="MGS"/>
    <property type="match status" value="1"/>
</dbReference>
<evidence type="ECO:0000313" key="12">
    <source>
        <dbReference type="EMBL" id="VDN46502.1"/>
    </source>
</evidence>
<dbReference type="EC" id="3.5.4.10" evidence="10"/>
<dbReference type="GO" id="GO:0005829">
    <property type="term" value="C:cytosol"/>
    <property type="evidence" value="ECO:0007669"/>
    <property type="project" value="TreeGrafter"/>
</dbReference>
<evidence type="ECO:0000256" key="4">
    <source>
        <dbReference type="ARBA" id="ARBA00022679"/>
    </source>
</evidence>
<name>A0A3P7RUQ1_9FIRM</name>
<evidence type="ECO:0000256" key="1">
    <source>
        <dbReference type="ARBA" id="ARBA00004844"/>
    </source>
</evidence>
<accession>A0A3P7RUQ1</accession>
<comment type="pathway">
    <text evidence="2 10">Purine metabolism; IMP biosynthesis via de novo pathway; 5-formamido-1-(5-phospho-D-ribosyl)imidazole-4-carboxamide from 5-amino-1-(5-phospho-D-ribosyl)imidazole-4-carboxamide (10-formyl THF route): step 1/1.</text>
</comment>
<dbReference type="NCBIfam" id="TIGR00355">
    <property type="entry name" value="purH"/>
    <property type="match status" value="1"/>
</dbReference>
<evidence type="ECO:0000256" key="2">
    <source>
        <dbReference type="ARBA" id="ARBA00004954"/>
    </source>
</evidence>
<dbReference type="RefSeq" id="WP_330510192.1">
    <property type="nucleotide sequence ID" value="NZ_LR130778.1"/>
</dbReference>
<dbReference type="InterPro" id="IPR016193">
    <property type="entry name" value="Cytidine_deaminase-like"/>
</dbReference>
<reference evidence="12 13" key="1">
    <citation type="submission" date="2018-09" db="EMBL/GenBank/DDBJ databases">
        <authorList>
            <person name="Postec A."/>
        </authorList>
    </citation>
    <scope>NUCLEOTIDE SEQUENCE [LARGE SCALE GENOMIC DNA]</scope>
    <source>
        <strain evidence="12">70B-A</strain>
    </source>
</reference>
<dbReference type="InterPro" id="IPR036914">
    <property type="entry name" value="MGS-like_dom_sf"/>
</dbReference>
<evidence type="ECO:0000313" key="13">
    <source>
        <dbReference type="Proteomes" id="UP000279029"/>
    </source>
</evidence>
<evidence type="ECO:0000256" key="6">
    <source>
        <dbReference type="ARBA" id="ARBA00022801"/>
    </source>
</evidence>
<dbReference type="NCBIfam" id="NF002049">
    <property type="entry name" value="PRK00881.1"/>
    <property type="match status" value="1"/>
</dbReference>
<dbReference type="SUPFAM" id="SSF53927">
    <property type="entry name" value="Cytidine deaminase-like"/>
    <property type="match status" value="1"/>
</dbReference>
<dbReference type="PROSITE" id="PS51855">
    <property type="entry name" value="MGS"/>
    <property type="match status" value="1"/>
</dbReference>
<dbReference type="CDD" id="cd01421">
    <property type="entry name" value="IMPCH"/>
    <property type="match status" value="1"/>
</dbReference>
<comment type="domain">
    <text evidence="10">The IMP cyclohydrolase activity resides in the N-terminal region.</text>
</comment>
<feature type="domain" description="MGS-like" evidence="11">
    <location>
        <begin position="1"/>
        <end position="143"/>
    </location>
</feature>
<dbReference type="InterPro" id="IPR024051">
    <property type="entry name" value="AICAR_Tfase_dup_dom_sf"/>
</dbReference>
<dbReference type="FunFam" id="3.40.50.1380:FF:000001">
    <property type="entry name" value="Bifunctional purine biosynthesis protein PurH"/>
    <property type="match status" value="1"/>
</dbReference>
<gene>
    <name evidence="10 12" type="primary">purH</name>
    <name evidence="12" type="ORF">PATL70BA_0639</name>
</gene>
<sequence>MRALISVSDKTGIVEFAKALRALDVDIISTGGTAKVLEAEGVEVIGISDITGFPECLDGRVKTLDPHIHAGLLARRDNKEHMAQIEKLGVTPIDLVVVNLYPFKATILKEGVQLDEAIENIDIGGPTMLRSAAKNYQDVSVIVDPADYEVVLDELKTGKKVKKETNFYLSSKVFEHTSSYDTLIATYMRKQRGATELPEVMTMTFEKVQDMRYGENPHQQAAFYKEVGNTKGMLTDAVQLHGKELSFNNINDTHGALELCKEYTEPTVVACKHANPCGVGSGTDVYEAYMRAYSSDPKSIFGGIIVANREIDSKTALEINKIFIEIVVAPSYSAEALKLLREKKNIRLLQLENIEVKQPDTAYDLKKVSGGLLVQTIDNVLYEGALEVVTDRKPTPEEMEDLKFTWKIVKYAKSNGIAIGKNKQSLGVGPGQVNRIWACNQAIDHCKEALGDGILKGASLASDAFFPFSDCVEAAAAAGITAIIQPGGSMKDQESIDACNKYGIAMVFTGMRHFKH</sequence>
<comment type="similarity">
    <text evidence="3 10">Belongs to the PurH family.</text>
</comment>
<dbReference type="EMBL" id="LR130778">
    <property type="protein sequence ID" value="VDN46502.1"/>
    <property type="molecule type" value="Genomic_DNA"/>
</dbReference>
<protein>
    <recommendedName>
        <fullName evidence="10">Bifunctional purine biosynthesis protein PurH</fullName>
    </recommendedName>
    <domain>
        <recommendedName>
            <fullName evidence="10">Phosphoribosylaminoimidazolecarboxamide formyltransferase</fullName>
            <ecNumber evidence="10">2.1.2.3</ecNumber>
        </recommendedName>
        <alternativeName>
            <fullName evidence="10">AICAR transformylase</fullName>
        </alternativeName>
    </domain>
    <domain>
        <recommendedName>
            <fullName evidence="10">IMP cyclohydrolase</fullName>
            <ecNumber evidence="10">3.5.4.10</ecNumber>
        </recommendedName>
        <alternativeName>
            <fullName evidence="10">ATIC</fullName>
        </alternativeName>
        <alternativeName>
            <fullName evidence="10">IMP synthase</fullName>
        </alternativeName>
        <alternativeName>
            <fullName evidence="10">Inosinicase</fullName>
        </alternativeName>
    </domain>
</protein>
<evidence type="ECO:0000259" key="11">
    <source>
        <dbReference type="PROSITE" id="PS51855"/>
    </source>
</evidence>
<keyword evidence="13" id="KW-1185">Reference proteome</keyword>
<keyword evidence="7 10" id="KW-0511">Multifunctional enzyme</keyword>
<dbReference type="KEGG" id="cbar:PATL70BA_0639"/>
<dbReference type="SMART" id="SM00798">
    <property type="entry name" value="AICARFT_IMPCHas"/>
    <property type="match status" value="1"/>
</dbReference>
<dbReference type="GO" id="GO:0004643">
    <property type="term" value="F:phosphoribosylaminoimidazolecarboxamide formyltransferase activity"/>
    <property type="evidence" value="ECO:0007669"/>
    <property type="project" value="UniProtKB-UniRule"/>
</dbReference>
<evidence type="ECO:0000256" key="7">
    <source>
        <dbReference type="ARBA" id="ARBA00023268"/>
    </source>
</evidence>
<keyword evidence="5 10" id="KW-0658">Purine biosynthesis</keyword>